<keyword evidence="1" id="KW-0732">Signal</keyword>
<organism evidence="2">
    <name type="scientific">Pyrodinium bahamense</name>
    <dbReference type="NCBI Taxonomy" id="73915"/>
    <lineage>
        <taxon>Eukaryota</taxon>
        <taxon>Sar</taxon>
        <taxon>Alveolata</taxon>
        <taxon>Dinophyceae</taxon>
        <taxon>Gonyaulacales</taxon>
        <taxon>Pyrocystaceae</taxon>
        <taxon>Pyrodinium</taxon>
    </lineage>
</organism>
<name>A0A7S0AAJ8_9DINO</name>
<protein>
    <submittedName>
        <fullName evidence="2">Uncharacterized protein</fullName>
    </submittedName>
</protein>
<gene>
    <name evidence="2" type="ORF">PBAH0796_LOCUS12068</name>
</gene>
<evidence type="ECO:0000256" key="1">
    <source>
        <dbReference type="SAM" id="SignalP"/>
    </source>
</evidence>
<reference evidence="2" key="1">
    <citation type="submission" date="2021-01" db="EMBL/GenBank/DDBJ databases">
        <authorList>
            <person name="Corre E."/>
            <person name="Pelletier E."/>
            <person name="Niang G."/>
            <person name="Scheremetjew M."/>
            <person name="Finn R."/>
            <person name="Kale V."/>
            <person name="Holt S."/>
            <person name="Cochrane G."/>
            <person name="Meng A."/>
            <person name="Brown T."/>
            <person name="Cohen L."/>
        </authorList>
    </citation>
    <scope>NUCLEOTIDE SEQUENCE</scope>
    <source>
        <strain evidence="2">Pbaha01</strain>
    </source>
</reference>
<evidence type="ECO:0000313" key="2">
    <source>
        <dbReference type="EMBL" id="CAD8356701.1"/>
    </source>
</evidence>
<feature type="chain" id="PRO_5031459667" evidence="1">
    <location>
        <begin position="23"/>
        <end position="197"/>
    </location>
</feature>
<feature type="signal peptide" evidence="1">
    <location>
        <begin position="1"/>
        <end position="22"/>
    </location>
</feature>
<proteinExistence type="predicted"/>
<dbReference type="EMBL" id="HBEG01019952">
    <property type="protein sequence ID" value="CAD8356701.1"/>
    <property type="molecule type" value="Transcribed_RNA"/>
</dbReference>
<sequence length="197" mass="21077">MANLPIHLLLLLVLVLGNGAAAASRVARLVGAASTSPRRGLWRSLLAADARRRVGGIGVGLCEEEKVLQVRPGHKARAIGFRDKDTAQGILSGSVHVSRADSEDDVIWYTLCWASNGTRVRGPIQTLPKTGGDLLFELHDPNNPSKGRRLPSGVNQLMVVTASCGGEMDSGPTVDIVDRVELPIKEIFRDTLRGGLM</sequence>
<accession>A0A7S0AAJ8</accession>
<dbReference type="AlphaFoldDB" id="A0A7S0AAJ8"/>